<keyword evidence="1" id="KW-0812">Transmembrane</keyword>
<proteinExistence type="predicted"/>
<organism evidence="2 3">
    <name type="scientific">Aspergillus ellipticus CBS 707.79</name>
    <dbReference type="NCBI Taxonomy" id="1448320"/>
    <lineage>
        <taxon>Eukaryota</taxon>
        <taxon>Fungi</taxon>
        <taxon>Dikarya</taxon>
        <taxon>Ascomycota</taxon>
        <taxon>Pezizomycotina</taxon>
        <taxon>Eurotiomycetes</taxon>
        <taxon>Eurotiomycetidae</taxon>
        <taxon>Eurotiales</taxon>
        <taxon>Aspergillaceae</taxon>
        <taxon>Aspergillus</taxon>
        <taxon>Aspergillus subgen. Circumdati</taxon>
    </lineage>
</organism>
<reference evidence="2 3" key="1">
    <citation type="submission" date="2018-02" db="EMBL/GenBank/DDBJ databases">
        <title>The genomes of Aspergillus section Nigri reveals drivers in fungal speciation.</title>
        <authorList>
            <consortium name="DOE Joint Genome Institute"/>
            <person name="Vesth T.C."/>
            <person name="Nybo J."/>
            <person name="Theobald S."/>
            <person name="Brandl J."/>
            <person name="Frisvad J.C."/>
            <person name="Nielsen K.F."/>
            <person name="Lyhne E.K."/>
            <person name="Kogle M.E."/>
            <person name="Kuo A."/>
            <person name="Riley R."/>
            <person name="Clum A."/>
            <person name="Nolan M."/>
            <person name="Lipzen A."/>
            <person name="Salamov A."/>
            <person name="Henrissat B."/>
            <person name="Wiebenga A."/>
            <person name="De vries R.P."/>
            <person name="Grigoriev I.V."/>
            <person name="Mortensen U.H."/>
            <person name="Andersen M.R."/>
            <person name="Baker S.E."/>
        </authorList>
    </citation>
    <scope>NUCLEOTIDE SEQUENCE [LARGE SCALE GENOMIC DNA]</scope>
    <source>
        <strain evidence="2 3">CBS 707.79</strain>
    </source>
</reference>
<sequence>MDTLRPTETNITGKYKVYIEFGLFKFWYSFSSFNILTIDIMFITMVIIIAARNMLLALIVITQARITNKKPSRNARKTRNRELLLAFTRALTVLLHRNNLVSLHMIKVGQWRRLSLISSANIHIENDR</sequence>
<keyword evidence="1" id="KW-0472">Membrane</keyword>
<dbReference type="EMBL" id="KZ825814">
    <property type="protein sequence ID" value="PYH98240.1"/>
    <property type="molecule type" value="Genomic_DNA"/>
</dbReference>
<evidence type="ECO:0000313" key="3">
    <source>
        <dbReference type="Proteomes" id="UP000247810"/>
    </source>
</evidence>
<evidence type="ECO:0000256" key="1">
    <source>
        <dbReference type="SAM" id="Phobius"/>
    </source>
</evidence>
<keyword evidence="1" id="KW-1133">Transmembrane helix</keyword>
<dbReference type="AlphaFoldDB" id="A0A319DL09"/>
<dbReference type="VEuPathDB" id="FungiDB:BO71DRAFT_71640"/>
<protein>
    <submittedName>
        <fullName evidence="2">Uncharacterized protein</fullName>
    </submittedName>
</protein>
<dbReference type="Proteomes" id="UP000247810">
    <property type="component" value="Unassembled WGS sequence"/>
</dbReference>
<evidence type="ECO:0000313" key="2">
    <source>
        <dbReference type="EMBL" id="PYH98240.1"/>
    </source>
</evidence>
<keyword evidence="3" id="KW-1185">Reference proteome</keyword>
<name>A0A319DL09_9EURO</name>
<feature type="transmembrane region" description="Helical" evidence="1">
    <location>
        <begin position="40"/>
        <end position="62"/>
    </location>
</feature>
<accession>A0A319DL09</accession>
<gene>
    <name evidence="2" type="ORF">BO71DRAFT_71640</name>
</gene>